<organism evidence="1 2">
    <name type="scientific">Tilletia walkeri</name>
    <dbReference type="NCBI Taxonomy" id="117179"/>
    <lineage>
        <taxon>Eukaryota</taxon>
        <taxon>Fungi</taxon>
        <taxon>Dikarya</taxon>
        <taxon>Basidiomycota</taxon>
        <taxon>Ustilaginomycotina</taxon>
        <taxon>Exobasidiomycetes</taxon>
        <taxon>Tilletiales</taxon>
        <taxon>Tilletiaceae</taxon>
        <taxon>Tilletia</taxon>
    </lineage>
</organism>
<keyword evidence="2" id="KW-1185">Reference proteome</keyword>
<reference evidence="1" key="2">
    <citation type="journal article" date="2019" name="IMA Fungus">
        <title>Genome sequencing and comparison of five Tilletia species to identify candidate genes for the detection of regulated species infecting wheat.</title>
        <authorList>
            <person name="Nguyen H.D.T."/>
            <person name="Sultana T."/>
            <person name="Kesanakurti P."/>
            <person name="Hambleton S."/>
        </authorList>
    </citation>
    <scope>NUCLEOTIDE SEQUENCE</scope>
    <source>
        <strain evidence="1">DAOMC 236422</strain>
    </source>
</reference>
<proteinExistence type="predicted"/>
<name>A0A8X7N7P2_9BASI</name>
<comment type="caution">
    <text evidence="1">The sequence shown here is derived from an EMBL/GenBank/DDBJ whole genome shotgun (WGS) entry which is preliminary data.</text>
</comment>
<evidence type="ECO:0000313" key="2">
    <source>
        <dbReference type="Proteomes" id="UP000078113"/>
    </source>
</evidence>
<accession>A0A8X7N7P2</accession>
<dbReference type="AlphaFoldDB" id="A0A8X7N7P2"/>
<dbReference type="EMBL" id="LWDG02000167">
    <property type="protein sequence ID" value="KAE8268204.1"/>
    <property type="molecule type" value="Genomic_DNA"/>
</dbReference>
<reference evidence="1" key="1">
    <citation type="submission" date="2016-04" db="EMBL/GenBank/DDBJ databases">
        <authorList>
            <person name="Nguyen H.D."/>
            <person name="Samba Siva P."/>
            <person name="Cullis J."/>
            <person name="Levesque C.A."/>
            <person name="Hambleton S."/>
        </authorList>
    </citation>
    <scope>NUCLEOTIDE SEQUENCE</scope>
    <source>
        <strain evidence="1">DAOMC 236422</strain>
    </source>
</reference>
<protein>
    <submittedName>
        <fullName evidence="1">Uncharacterized protein</fullName>
    </submittedName>
</protein>
<evidence type="ECO:0000313" key="1">
    <source>
        <dbReference type="EMBL" id="KAE8268204.1"/>
    </source>
</evidence>
<dbReference type="Proteomes" id="UP000078113">
    <property type="component" value="Unassembled WGS sequence"/>
</dbReference>
<gene>
    <name evidence="1" type="ORF">A4X09_0g4138</name>
</gene>
<sequence>MWRRPRGATSTPYPTCPNAQTVTSAILVDDASEDEDEHSTDEKEGDIDPIVWESKWREVVIMVRHLEMKGTPYVPKWTNKHRVRIANAFRECAAIFDPK</sequence>